<name>A0A9D1JX21_9PROT</name>
<proteinExistence type="predicted"/>
<accession>A0A9D1JX21</accession>
<sequence length="188" mass="21162">MSNAAPNEPTEYTCNCGSDYKEWNVLYNNLDMCTSSSDTSCIVSATEDTFVYRASYEAEETGCSVCMCEYNFPIYDWEADPYLDGVVRKKHFVFTGGYLEKYCTVSQIGDDRACASGWYVTYYEPSIGGTDIGCKECPSFIDLWGSQYRTTSSEANLDDITGCYMEPGTGIYDETGIYDLTQKCYYSE</sequence>
<reference evidence="1" key="1">
    <citation type="submission" date="2020-10" db="EMBL/GenBank/DDBJ databases">
        <authorList>
            <person name="Gilroy R."/>
        </authorList>
    </citation>
    <scope>NUCLEOTIDE SEQUENCE</scope>
    <source>
        <strain evidence="1">ChiGjej3B3-5194</strain>
    </source>
</reference>
<evidence type="ECO:0000313" key="2">
    <source>
        <dbReference type="Proteomes" id="UP000886742"/>
    </source>
</evidence>
<comment type="caution">
    <text evidence="1">The sequence shown here is derived from an EMBL/GenBank/DDBJ whole genome shotgun (WGS) entry which is preliminary data.</text>
</comment>
<gene>
    <name evidence="1" type="ORF">IAD02_03890</name>
</gene>
<organism evidence="1 2">
    <name type="scientific">Candidatus Enterousia intestinigallinarum</name>
    <dbReference type="NCBI Taxonomy" id="2840790"/>
    <lineage>
        <taxon>Bacteria</taxon>
        <taxon>Pseudomonadati</taxon>
        <taxon>Pseudomonadota</taxon>
        <taxon>Alphaproteobacteria</taxon>
        <taxon>Candidatus Enterousia</taxon>
    </lineage>
</organism>
<protein>
    <submittedName>
        <fullName evidence="1">Uncharacterized protein</fullName>
    </submittedName>
</protein>
<evidence type="ECO:0000313" key="1">
    <source>
        <dbReference type="EMBL" id="HIS71095.1"/>
    </source>
</evidence>
<dbReference type="AlphaFoldDB" id="A0A9D1JX21"/>
<dbReference type="Proteomes" id="UP000886742">
    <property type="component" value="Unassembled WGS sequence"/>
</dbReference>
<reference evidence="1" key="2">
    <citation type="journal article" date="2021" name="PeerJ">
        <title>Extensive microbial diversity within the chicken gut microbiome revealed by metagenomics and culture.</title>
        <authorList>
            <person name="Gilroy R."/>
            <person name="Ravi A."/>
            <person name="Getino M."/>
            <person name="Pursley I."/>
            <person name="Horton D.L."/>
            <person name="Alikhan N.F."/>
            <person name="Baker D."/>
            <person name="Gharbi K."/>
            <person name="Hall N."/>
            <person name="Watson M."/>
            <person name="Adriaenssens E.M."/>
            <person name="Foster-Nyarko E."/>
            <person name="Jarju S."/>
            <person name="Secka A."/>
            <person name="Antonio M."/>
            <person name="Oren A."/>
            <person name="Chaudhuri R.R."/>
            <person name="La Ragione R."/>
            <person name="Hildebrand F."/>
            <person name="Pallen M.J."/>
        </authorList>
    </citation>
    <scope>NUCLEOTIDE SEQUENCE</scope>
    <source>
        <strain evidence="1">ChiGjej3B3-5194</strain>
    </source>
</reference>
<dbReference type="EMBL" id="DVJI01000012">
    <property type="protein sequence ID" value="HIS71095.1"/>
    <property type="molecule type" value="Genomic_DNA"/>
</dbReference>